<dbReference type="Proteomes" id="UP000234456">
    <property type="component" value="Unassembled WGS sequence"/>
</dbReference>
<dbReference type="InterPro" id="IPR013785">
    <property type="entry name" value="Aldolase_TIM"/>
</dbReference>
<proteinExistence type="predicted"/>
<dbReference type="PANTHER" id="PTHR35882:SF2">
    <property type="entry name" value="PELA"/>
    <property type="match status" value="1"/>
</dbReference>
<evidence type="ECO:0000313" key="1">
    <source>
        <dbReference type="EMBL" id="PLC44572.1"/>
    </source>
</evidence>
<sequence>MNLRDDYYPVSAFVTQNTFKMPGSSTDIYGQWTSDDGDLSIAQPKREPRVFATKGKLILDFAGTCLILRIELNSSWGKGQIYIDGAKPSTMGLTTALDAIDCNADNYLGIEGAQYRDIVVADGLANGNHRLELYVNNGASGFVVVSAAKSRKFQLKSTPRAGWHATIDTRLNDGSLTLHNLGKTAAMDVTVTMPASIVQRDGTAFPSGGINIGRLAPDQRYTVNYAVDGMPWADNTTFNVGLMARYLDPDGDTSMVLTTDYTVDSTNLTFGSGWSKDQSGPGGVWRAFSNGSAKSVTFKLDTTSFRITLMKEYGWGRADVLIGTTVYATLDCNDSVGGGFAQDVTVTGLPAGSNKTITIKSKDGSAKPFVFTKVSFDAVTKFATVNETIPLAYKFQHIPPYAAPGARLQNGKIAWDAVDKTKQDVTLPRTNQGVTAARQYTRFPTYCVYYGAGKDDVLNKYDLLVIEPSAVSRKQVAAWQAQGIKVLGYVTFGEEHGELSDIYDPGSPVRPAIDDGKGTGGYASYLNKGGNLFGESSECGHDRQRVEGVKACAVGNPKYFTGTGRCSPVCGFDRRTGYVTQSTGGACGGGFTSANYWQRDAMTACKNASCPKYTPRHKGCPQWTEADTHWGQDFAMDDSYPDQNGIWDSSFINPLAPRWFEKLKTQYLPTVMDPQVEYSESHAIASHVTASDGKSVFVFRTDHWPIDDAERLIITNGAGYAYTPNVDFSYDKDTGAFIFDTNAGVDSGGQPALVAGQTLNIIYTRKGLNCDGLFMDTVDTVDVYPSAAFQNAFADVINRLKALWPTKAFCSNRGFTILDKIIKSCSYVMFESFLVDYDWATGLYSKITDPSSVAYNDGIKEQLRALRRANRFDVLALNYCDNGPAGDELRNYIADTCYKEGYISWSSTILLNDPLPNKPVSVNPGGAIRSNVWYLLKQVQA</sequence>
<dbReference type="EMBL" id="PKQE01000001">
    <property type="protein sequence ID" value="PLC44572.1"/>
    <property type="molecule type" value="Genomic_DNA"/>
</dbReference>
<dbReference type="PANTHER" id="PTHR35882">
    <property type="entry name" value="PELA"/>
    <property type="match status" value="1"/>
</dbReference>
<dbReference type="Gene3D" id="3.20.20.70">
    <property type="entry name" value="Aldolase class I"/>
    <property type="match status" value="1"/>
</dbReference>
<accession>A0A2N4TXX6</accession>
<gene>
    <name evidence="1" type="ORF">C0Q88_07790</name>
</gene>
<comment type="caution">
    <text evidence="1">The sequence shown here is derived from an EMBL/GenBank/DDBJ whole genome shotgun (WGS) entry which is preliminary data.</text>
</comment>
<reference evidence="1 2" key="1">
    <citation type="submission" date="2017-12" db="EMBL/GenBank/DDBJ databases">
        <title>Draft genome sequence of Ralstonia pickettii 52.</title>
        <authorList>
            <person name="Zheng B."/>
        </authorList>
    </citation>
    <scope>NUCLEOTIDE SEQUENCE [LARGE SCALE GENOMIC DNA]</scope>
    <source>
        <strain evidence="1 2">52</strain>
    </source>
</reference>
<name>A0A2N4TXX6_RALPI</name>
<protein>
    <submittedName>
        <fullName evidence="1">Uncharacterized protein</fullName>
    </submittedName>
</protein>
<organism evidence="1 2">
    <name type="scientific">Ralstonia pickettii</name>
    <name type="common">Burkholderia pickettii</name>
    <dbReference type="NCBI Taxonomy" id="329"/>
    <lineage>
        <taxon>Bacteria</taxon>
        <taxon>Pseudomonadati</taxon>
        <taxon>Pseudomonadota</taxon>
        <taxon>Betaproteobacteria</taxon>
        <taxon>Burkholderiales</taxon>
        <taxon>Burkholderiaceae</taxon>
        <taxon>Ralstonia</taxon>
    </lineage>
</organism>
<dbReference type="AlphaFoldDB" id="A0A2N4TXX6"/>
<evidence type="ECO:0000313" key="2">
    <source>
        <dbReference type="Proteomes" id="UP000234456"/>
    </source>
</evidence>